<comment type="caution">
    <text evidence="3">The sequence shown here is derived from an EMBL/GenBank/DDBJ whole genome shotgun (WGS) entry which is preliminary data.</text>
</comment>
<dbReference type="InterPro" id="IPR027417">
    <property type="entry name" value="P-loop_NTPase"/>
</dbReference>
<evidence type="ECO:0000256" key="1">
    <source>
        <dbReference type="ARBA" id="ARBA00006611"/>
    </source>
</evidence>
<evidence type="ECO:0000313" key="3">
    <source>
        <dbReference type="EMBL" id="KMW12519.1"/>
    </source>
</evidence>
<sequence length="365" mass="40684">MGENPEITSKDYLSLFNSWRDIEVQYSGGVTKKLTERFESPQHAINVIRRMLHTSGMVLDNASPAVLGHLSKNIRIAAMKTPLVDEDVGIAASIRIVNPQSMKQEDFINGGTATQPMMDFLTECLRYGISICVAGATSSGKTTLLGWLLTTIPDNKRIYTIESGSRELALVREKEGAVTNSVIHTLARDSENERQRVDQIALLDMALRFNPDIIVVGEMRGPEANAAQEAARTGVAVVTTIHSNSCEATYRRMVSLCKRAVDMSDETLLSYVTEAYPIVAFCKQLENRERRLMEIQECEIRPDGTRSYRPLFQYKITENRVEDGKFIIEGHHEQVHAISDGLAKRLLENGMPGETLKKLRGGVNV</sequence>
<organism evidence="3 4">
    <name type="scientific">[Clostridium] citroniae WAL-19142</name>
    <dbReference type="NCBI Taxonomy" id="742734"/>
    <lineage>
        <taxon>Bacteria</taxon>
        <taxon>Bacillati</taxon>
        <taxon>Bacillota</taxon>
        <taxon>Clostridia</taxon>
        <taxon>Lachnospirales</taxon>
        <taxon>Lachnospiraceae</taxon>
        <taxon>Enterocloster</taxon>
    </lineage>
</organism>
<evidence type="ECO:0000313" key="4">
    <source>
        <dbReference type="Proteomes" id="UP000037392"/>
    </source>
</evidence>
<proteinExistence type="inferred from homology"/>
<dbReference type="Proteomes" id="UP000037392">
    <property type="component" value="Unassembled WGS sequence"/>
</dbReference>
<dbReference type="EMBL" id="ADLK01000049">
    <property type="protein sequence ID" value="KMW12519.1"/>
    <property type="molecule type" value="Genomic_DNA"/>
</dbReference>
<dbReference type="InterPro" id="IPR050921">
    <property type="entry name" value="T4SS_GSP_E_ATPase"/>
</dbReference>
<dbReference type="PANTHER" id="PTHR30486:SF6">
    <property type="entry name" value="TYPE IV PILUS RETRACTATION ATPASE PILT"/>
    <property type="match status" value="1"/>
</dbReference>
<dbReference type="Pfam" id="PF00437">
    <property type="entry name" value="T2SSE"/>
    <property type="match status" value="1"/>
</dbReference>
<name>A0A0J9BJW8_9FIRM</name>
<evidence type="ECO:0000259" key="2">
    <source>
        <dbReference type="Pfam" id="PF00437"/>
    </source>
</evidence>
<dbReference type="SUPFAM" id="SSF52540">
    <property type="entry name" value="P-loop containing nucleoside triphosphate hydrolases"/>
    <property type="match status" value="1"/>
</dbReference>
<accession>A0A0J9BJW8</accession>
<dbReference type="PANTHER" id="PTHR30486">
    <property type="entry name" value="TWITCHING MOTILITY PROTEIN PILT"/>
    <property type="match status" value="1"/>
</dbReference>
<dbReference type="AlphaFoldDB" id="A0A0J9BJW8"/>
<dbReference type="InterPro" id="IPR001482">
    <property type="entry name" value="T2SS/T4SS_dom"/>
</dbReference>
<comment type="similarity">
    <text evidence="1">Belongs to the GSP E family.</text>
</comment>
<dbReference type="Gene3D" id="3.40.50.300">
    <property type="entry name" value="P-loop containing nucleotide triphosphate hydrolases"/>
    <property type="match status" value="1"/>
</dbReference>
<protein>
    <recommendedName>
        <fullName evidence="2">Bacterial type II secretion system protein E domain-containing protein</fullName>
    </recommendedName>
</protein>
<feature type="domain" description="Bacterial type II secretion system protein E" evidence="2">
    <location>
        <begin position="88"/>
        <end position="291"/>
    </location>
</feature>
<reference evidence="3 4" key="1">
    <citation type="submission" date="2011-04" db="EMBL/GenBank/DDBJ databases">
        <title>The Genome Sequence of Clostridium citroniae WAL-19142.</title>
        <authorList>
            <consortium name="The Broad Institute Genome Sequencing Platform"/>
            <person name="Earl A."/>
            <person name="Ward D."/>
            <person name="Feldgarden M."/>
            <person name="Gevers D."/>
            <person name="Warren Y.A."/>
            <person name="Tyrrell K.L."/>
            <person name="Citron D.M."/>
            <person name="Goldstein E.J."/>
            <person name="Daigneault M."/>
            <person name="Allen-Vercoe E."/>
            <person name="Young S.K."/>
            <person name="Zeng Q."/>
            <person name="Gargeya S."/>
            <person name="Fitzgerald M."/>
            <person name="Haas B."/>
            <person name="Abouelleil A."/>
            <person name="Alvarado L."/>
            <person name="Arachchi H.M."/>
            <person name="Berlin A."/>
            <person name="Brown A."/>
            <person name="Chapman S.B."/>
            <person name="Chen Z."/>
            <person name="Dunbar C."/>
            <person name="Freedman E."/>
            <person name="Gearin G."/>
            <person name="Gellesch M."/>
            <person name="Goldberg J."/>
            <person name="Griggs A."/>
            <person name="Gujja S."/>
            <person name="Heilman E.R."/>
            <person name="Heiman D."/>
            <person name="Howarth C."/>
            <person name="Larson L."/>
            <person name="Lui A."/>
            <person name="MacDonald P.J."/>
            <person name="Mehta T."/>
            <person name="Montmayeur A."/>
            <person name="Murphy C."/>
            <person name="Neiman D."/>
            <person name="Pearson M."/>
            <person name="Priest M."/>
            <person name="Roberts A."/>
            <person name="Saif S."/>
            <person name="Shea T."/>
            <person name="Shenoy N."/>
            <person name="Sisk P."/>
            <person name="Stolte C."/>
            <person name="Sykes S."/>
            <person name="White J."/>
            <person name="Yandava C."/>
            <person name="Wortman J."/>
            <person name="Nusbaum C."/>
            <person name="Birren B."/>
        </authorList>
    </citation>
    <scope>NUCLEOTIDE SEQUENCE [LARGE SCALE GENOMIC DNA]</scope>
    <source>
        <strain evidence="3 4">WAL-19142</strain>
    </source>
</reference>
<dbReference type="PATRIC" id="fig|742734.4.peg.5609"/>
<dbReference type="Gene3D" id="3.30.450.370">
    <property type="match status" value="1"/>
</dbReference>
<dbReference type="GO" id="GO:0016887">
    <property type="term" value="F:ATP hydrolysis activity"/>
    <property type="evidence" value="ECO:0007669"/>
    <property type="project" value="InterPro"/>
</dbReference>
<gene>
    <name evidence="3" type="ORF">HMPREF9470_05244</name>
</gene>